<accession>A0A1D3CXA4</accession>
<dbReference type="EMBL" id="JROU02001626">
    <property type="protein sequence ID" value="OEH75809.1"/>
    <property type="molecule type" value="Genomic_DNA"/>
</dbReference>
<feature type="transmembrane region" description="Helical" evidence="2">
    <location>
        <begin position="20"/>
        <end position="40"/>
    </location>
</feature>
<keyword evidence="2" id="KW-0812">Transmembrane</keyword>
<keyword evidence="2" id="KW-0472">Membrane</keyword>
<dbReference type="VEuPathDB" id="ToxoDB:cyc_05030"/>
<keyword evidence="4" id="KW-1185">Reference proteome</keyword>
<protein>
    <submittedName>
        <fullName evidence="3">Uncharacterized protein</fullName>
    </submittedName>
</protein>
<keyword evidence="2" id="KW-1133">Transmembrane helix</keyword>
<evidence type="ECO:0000256" key="2">
    <source>
        <dbReference type="SAM" id="Phobius"/>
    </source>
</evidence>
<proteinExistence type="predicted"/>
<dbReference type="InParanoid" id="A0A1D3CXA4"/>
<comment type="caution">
    <text evidence="3">The sequence shown here is derived from an EMBL/GenBank/DDBJ whole genome shotgun (WGS) entry which is preliminary data.</text>
</comment>
<evidence type="ECO:0000313" key="4">
    <source>
        <dbReference type="Proteomes" id="UP000095192"/>
    </source>
</evidence>
<dbReference type="VEuPathDB" id="ToxoDB:LOC34621460"/>
<organism evidence="3 4">
    <name type="scientific">Cyclospora cayetanensis</name>
    <dbReference type="NCBI Taxonomy" id="88456"/>
    <lineage>
        <taxon>Eukaryota</taxon>
        <taxon>Sar</taxon>
        <taxon>Alveolata</taxon>
        <taxon>Apicomplexa</taxon>
        <taxon>Conoidasida</taxon>
        <taxon>Coccidia</taxon>
        <taxon>Eucoccidiorida</taxon>
        <taxon>Eimeriorina</taxon>
        <taxon>Eimeriidae</taxon>
        <taxon>Cyclospora</taxon>
    </lineage>
</organism>
<name>A0A1D3CXA4_9EIME</name>
<dbReference type="Proteomes" id="UP000095192">
    <property type="component" value="Unassembled WGS sequence"/>
</dbReference>
<sequence>MVLKFVNHHKCSSTAHGSDAYFSLHVLAVLAFAAGLRFPFSGKGFFGLRDQQLSLVPSPPFVHSSASLHNGLNALQLTKAQQLELLHFHFNTASDGFSKELLPEGKETEAHIPTESKANSKADTQNWDVAASKAGISAFAVQLRQQEPLVHSSQQPLQRQEYSWILQQSFYQCNNASLYCEEEEKVQELAALFSQTPLYKALSTALDAFPIALSQALDLAGIVGTEVTPVSGRSVRTQNDLHTAQQIAERLLQWLLSDIFATVEPQLALHAAAKTTAIGGVVAETARLQHRRHPHWKALHQLLQQIPLTVLLDPRVTHMAEYLYKKQAITADCPGTGQMVVVLFDGKTMEELILLLQQRPTAGQRLWMQELLQERLRFLGRLLLDTKRGALLCLEISPQFQEHFELQQPLLLQKLTEELVTGYVLPIILAGNQQQHLLSIVCLNTTEELGCLVDEAFSRREQCATSSPAESSQQGSTAVQYDEEVEESRCLFVVPSWYRFSAAAMERLSNLQNKVQISLLLSAPEERAANENAAVISTTAPAGKSNYLAVQRELSELVKVLGISCVVLDSPSHAMTVEQLTAETTEQDMEKDPAGALAYAAAAQANSPWVLHVPVTKALGFYVVSYIQAACLLLGVDPLTLQQRTSEAIMDWKDESQKRISLDAAIIAAKRRMQRHLKPLATARGSCCSYEPASNEFPRRTADSSSGSTIFTPRPDGLANNAIPAALPQETLHVASALFCSYWDTAFPTSPGLAEATGTPACQSSLLNWASLQLQQLRTLVSGTIVSTVLLAGDLTAVAHAPECNISRGTSNIFMIHPSVRGLWPLHDFLRKQLVALLEIAEERKVSIHLPSEVLFHLHSPRSSAGVAPLSTEMPTRGRRSSDVGTGAHRNIMKRARSASKPTASEACSVEETTEGVEASAVEDIKEAPMFVVCHLPPSQLLWDVLRSRCTNLGESCDDVSCQGTAVGHQLAEQPADAESIGTYVTLTPNAITAAATLFRRPSFFLWLGAGLSRQTDGLESLLDAARMPDATLLMMQSLRASDEPLEVGSPLSMGTFEYQSSSSDLVPFKQDRSPAASFLSSSVTNSNSRTCTADLSEVQAKIWTRHVLLFGSIAKNRWLLTEGRKVRVETFIDERPLLHMLQGRRLLNILLADNAVEQHDVENGDEANGY</sequence>
<evidence type="ECO:0000313" key="3">
    <source>
        <dbReference type="EMBL" id="OEH75809.1"/>
    </source>
</evidence>
<dbReference type="AlphaFoldDB" id="A0A1D3CXA4"/>
<reference evidence="3 4" key="1">
    <citation type="journal article" date="2016" name="BMC Genomics">
        <title>Comparative genomics reveals Cyclospora cayetanensis possesses coccidia-like metabolism and invasion components but unique surface antigens.</title>
        <authorList>
            <person name="Liu S."/>
            <person name="Wang L."/>
            <person name="Zheng H."/>
            <person name="Xu Z."/>
            <person name="Roellig D.M."/>
            <person name="Li N."/>
            <person name="Frace M.A."/>
            <person name="Tang K."/>
            <person name="Arrowood M.J."/>
            <person name="Moss D.M."/>
            <person name="Zhang L."/>
            <person name="Feng Y."/>
            <person name="Xiao L."/>
        </authorList>
    </citation>
    <scope>NUCLEOTIDE SEQUENCE [LARGE SCALE GENOMIC DNA]</scope>
    <source>
        <strain evidence="3 4">CHN_HEN01</strain>
    </source>
</reference>
<feature type="region of interest" description="Disordered" evidence="1">
    <location>
        <begin position="866"/>
        <end position="886"/>
    </location>
</feature>
<gene>
    <name evidence="3" type="ORF">cyc_05030</name>
</gene>
<evidence type="ECO:0000256" key="1">
    <source>
        <dbReference type="SAM" id="MobiDB-lite"/>
    </source>
</evidence>